<dbReference type="RefSeq" id="WP_006970157.1">
    <property type="nucleotide sequence ID" value="NZ_ABCS01000008.1"/>
</dbReference>
<dbReference type="STRING" id="391625.PPSIR1_13018"/>
<keyword evidence="1" id="KW-1133">Transmembrane helix</keyword>
<dbReference type="EMBL" id="ABCS01000008">
    <property type="protein sequence ID" value="EDM80805.1"/>
    <property type="molecule type" value="Genomic_DNA"/>
</dbReference>
<reference evidence="2 3" key="1">
    <citation type="submission" date="2007-06" db="EMBL/GenBank/DDBJ databases">
        <authorList>
            <person name="Shimkets L."/>
            <person name="Ferriera S."/>
            <person name="Johnson J."/>
            <person name="Kravitz S."/>
            <person name="Beeson K."/>
            <person name="Sutton G."/>
            <person name="Rogers Y.-H."/>
            <person name="Friedman R."/>
            <person name="Frazier M."/>
            <person name="Venter J.C."/>
        </authorList>
    </citation>
    <scope>NUCLEOTIDE SEQUENCE [LARGE SCALE GENOMIC DNA]</scope>
    <source>
        <strain evidence="2 3">SIR-1</strain>
    </source>
</reference>
<comment type="caution">
    <text evidence="2">The sequence shown here is derived from an EMBL/GenBank/DDBJ whole genome shotgun (WGS) entry which is preliminary data.</text>
</comment>
<feature type="transmembrane region" description="Helical" evidence="1">
    <location>
        <begin position="25"/>
        <end position="44"/>
    </location>
</feature>
<dbReference type="eggNOG" id="COG1994">
    <property type="taxonomic scope" value="Bacteria"/>
</dbReference>
<dbReference type="Pfam" id="PF13398">
    <property type="entry name" value="Peptidase_M50B"/>
    <property type="match status" value="1"/>
</dbReference>
<dbReference type="OrthoDB" id="5184455at2"/>
<dbReference type="InterPro" id="IPR049500">
    <property type="entry name" value="Peptidase_M50B-like"/>
</dbReference>
<protein>
    <submittedName>
        <fullName evidence="2">Uncharacterized protein</fullName>
    </submittedName>
</protein>
<gene>
    <name evidence="2" type="ORF">PPSIR1_13018</name>
</gene>
<accession>A6G0A8</accession>
<evidence type="ECO:0000313" key="2">
    <source>
        <dbReference type="EMBL" id="EDM80805.1"/>
    </source>
</evidence>
<dbReference type="AlphaFoldDB" id="A6G0A8"/>
<sequence>MISYDEIKRRSAGVDPERAARRARWFLLGSTALTLLLYVAPYYVAEAWYVSLPLVWISTLVHELAHGFTAALLGGRFHKFVMHPDASGAATWSGNFGPLRTAMVAAGGLVGPPVFAAAAFFIARKANWAKWALYVGTIGLVLIAALIVRNPFGLGFVAVFTLIIGLLASRPNPEVSQITLVFLATQMTLAVFSRGDYLFTEYAETANGRMPSDVAQVANALGGPYWLWGGIIGVTSVLLLGLGLWLFFRDFDDFSVRGLFAARKARKAAKAKAK</sequence>
<dbReference type="Proteomes" id="UP000005801">
    <property type="component" value="Unassembled WGS sequence"/>
</dbReference>
<keyword evidence="1" id="KW-0472">Membrane</keyword>
<feature type="transmembrane region" description="Helical" evidence="1">
    <location>
        <begin position="128"/>
        <end position="146"/>
    </location>
</feature>
<name>A6G0A8_9BACT</name>
<feature type="transmembrane region" description="Helical" evidence="1">
    <location>
        <begin position="175"/>
        <end position="192"/>
    </location>
</feature>
<proteinExistence type="predicted"/>
<feature type="transmembrane region" description="Helical" evidence="1">
    <location>
        <begin position="225"/>
        <end position="248"/>
    </location>
</feature>
<keyword evidence="3" id="KW-1185">Reference proteome</keyword>
<organism evidence="2 3">
    <name type="scientific">Plesiocystis pacifica SIR-1</name>
    <dbReference type="NCBI Taxonomy" id="391625"/>
    <lineage>
        <taxon>Bacteria</taxon>
        <taxon>Pseudomonadati</taxon>
        <taxon>Myxococcota</taxon>
        <taxon>Polyangia</taxon>
        <taxon>Nannocystales</taxon>
        <taxon>Nannocystaceae</taxon>
        <taxon>Plesiocystis</taxon>
    </lineage>
</organism>
<evidence type="ECO:0000256" key="1">
    <source>
        <dbReference type="SAM" id="Phobius"/>
    </source>
</evidence>
<feature type="transmembrane region" description="Helical" evidence="1">
    <location>
        <begin position="102"/>
        <end position="121"/>
    </location>
</feature>
<feature type="transmembrane region" description="Helical" evidence="1">
    <location>
        <begin position="152"/>
        <end position="168"/>
    </location>
</feature>
<keyword evidence="1" id="KW-0812">Transmembrane</keyword>
<evidence type="ECO:0000313" key="3">
    <source>
        <dbReference type="Proteomes" id="UP000005801"/>
    </source>
</evidence>